<dbReference type="AlphaFoldDB" id="A0A076MVK6"/>
<dbReference type="Pfam" id="PF18407">
    <property type="entry name" value="GNAT_like"/>
    <property type="match status" value="1"/>
</dbReference>
<evidence type="ECO:0000313" key="2">
    <source>
        <dbReference type="EMBL" id="AIJ22780.1"/>
    </source>
</evidence>
<organism evidence="2 3">
    <name type="scientific">Amycolatopsis methanolica 239</name>
    <dbReference type="NCBI Taxonomy" id="1068978"/>
    <lineage>
        <taxon>Bacteria</taxon>
        <taxon>Bacillati</taxon>
        <taxon>Actinomycetota</taxon>
        <taxon>Actinomycetes</taxon>
        <taxon>Pseudonocardiales</taxon>
        <taxon>Pseudonocardiaceae</taxon>
        <taxon>Amycolatopsis</taxon>
        <taxon>Amycolatopsis methanolica group</taxon>
    </lineage>
</organism>
<evidence type="ECO:0000313" key="3">
    <source>
        <dbReference type="Proteomes" id="UP000062973"/>
    </source>
</evidence>
<dbReference type="OrthoDB" id="3400930at2"/>
<dbReference type="GO" id="GO:0005737">
    <property type="term" value="C:cytoplasm"/>
    <property type="evidence" value="ECO:0007669"/>
    <property type="project" value="TreeGrafter"/>
</dbReference>
<dbReference type="RefSeq" id="WP_017981998.1">
    <property type="nucleotide sequence ID" value="NZ_AQUL01000001.1"/>
</dbReference>
<dbReference type="GO" id="GO:0016791">
    <property type="term" value="F:phosphatase activity"/>
    <property type="evidence" value="ECO:0007669"/>
    <property type="project" value="TreeGrafter"/>
</dbReference>
<dbReference type="PATRIC" id="fig|1068978.7.peg.2875"/>
<name>A0A076MVK6_AMYME</name>
<dbReference type="EMBL" id="CP009110">
    <property type="protein sequence ID" value="AIJ22780.1"/>
    <property type="molecule type" value="Genomic_DNA"/>
</dbReference>
<dbReference type="Proteomes" id="UP000062973">
    <property type="component" value="Chromosome"/>
</dbReference>
<accession>A0A076MVK6</accession>
<dbReference type="SUPFAM" id="SSF56784">
    <property type="entry name" value="HAD-like"/>
    <property type="match status" value="1"/>
</dbReference>
<evidence type="ECO:0000259" key="1">
    <source>
        <dbReference type="Pfam" id="PF18407"/>
    </source>
</evidence>
<dbReference type="PANTHER" id="PTHR19288">
    <property type="entry name" value="4-NITROPHENYLPHOSPHATASE-RELATED"/>
    <property type="match status" value="1"/>
</dbReference>
<dbReference type="InterPro" id="IPR036412">
    <property type="entry name" value="HAD-like_sf"/>
</dbReference>
<dbReference type="InterPro" id="IPR023214">
    <property type="entry name" value="HAD_sf"/>
</dbReference>
<dbReference type="InterPro" id="IPR006357">
    <property type="entry name" value="HAD-SF_hydro_IIA"/>
</dbReference>
<dbReference type="KEGG" id="amq:AMETH_2688"/>
<dbReference type="Pfam" id="PF13344">
    <property type="entry name" value="Hydrolase_6"/>
    <property type="match status" value="1"/>
</dbReference>
<reference evidence="2 3" key="1">
    <citation type="submission" date="2014-07" db="EMBL/GenBank/DDBJ databases">
        <title>Whole Genome Sequence of the Amycolatopsis methanolica 239.</title>
        <authorList>
            <person name="Tang B."/>
        </authorList>
    </citation>
    <scope>NUCLEOTIDE SEQUENCE [LARGE SCALE GENOMIC DNA]</scope>
    <source>
        <strain evidence="2 3">239</strain>
    </source>
</reference>
<gene>
    <name evidence="2" type="ORF">AMETH_2688</name>
</gene>
<dbReference type="NCBIfam" id="TIGR01460">
    <property type="entry name" value="HAD-SF-IIA"/>
    <property type="match status" value="1"/>
</dbReference>
<dbReference type="Gene3D" id="3.40.50.1000">
    <property type="entry name" value="HAD superfamily/HAD-like"/>
    <property type="match status" value="2"/>
</dbReference>
<feature type="domain" description="GCN5-related N-acetyltransferase-like" evidence="1">
    <location>
        <begin position="273"/>
        <end position="328"/>
    </location>
</feature>
<proteinExistence type="predicted"/>
<dbReference type="STRING" id="1068978.AMETH_2688"/>
<keyword evidence="2" id="KW-0378">Hydrolase</keyword>
<dbReference type="PANTHER" id="PTHR19288:SF95">
    <property type="entry name" value="D-GLYCEROL 3-PHOSPHATE PHOSPHATASE"/>
    <property type="match status" value="1"/>
</dbReference>
<dbReference type="Gene3D" id="3.30.300.290">
    <property type="match status" value="1"/>
</dbReference>
<dbReference type="eggNOG" id="COG0647">
    <property type="taxonomic scope" value="Bacteria"/>
</dbReference>
<dbReference type="HOGENOM" id="CLU_043473_1_0_11"/>
<sequence length="336" mass="34002">MADTLQADYDAFLFDLDGTVYHGPRPIPGAAAAIRQLRDQGAAVRFVTNNASKAPGDVADHLRALDIDATPDEVSTSAQAAARLLGERLPAGAVVLVVGTDALAGEITAAGLRPVREAGDDVAAVVQGHNPATGWADLAEACVAIRGGALWVACNVDTTLPTERGLLPGNGSMVAALRTATGATPEVAGKPEAPLFHTAAKSANASRPLAIGDRLDTDIAGAVTAGMDSLCVLTGVATPATLVTAVPAERPTYLGADLGALTEPADELRVAPQAGWDVRRDGDTLVVTGDGDPLALLRTLCAVAWDTGVTGITPGDGRAGKILAELGLPSGGRPIR</sequence>
<protein>
    <submittedName>
        <fullName evidence="2">HAD-superfamily hydrolase</fullName>
    </submittedName>
</protein>
<dbReference type="Pfam" id="PF13242">
    <property type="entry name" value="Hydrolase_like"/>
    <property type="match status" value="1"/>
</dbReference>
<keyword evidence="3" id="KW-1185">Reference proteome</keyword>
<dbReference type="InterPro" id="IPR041065">
    <property type="entry name" value="GNAT-like"/>
</dbReference>